<keyword evidence="1" id="KW-0472">Membrane</keyword>
<keyword evidence="1" id="KW-0812">Transmembrane</keyword>
<dbReference type="Proteomes" id="UP000002220">
    <property type="component" value="Chromosome"/>
</dbReference>
<protein>
    <submittedName>
        <fullName evidence="2">Uncharacterized protein</fullName>
    </submittedName>
</protein>
<feature type="transmembrane region" description="Helical" evidence="1">
    <location>
        <begin position="31"/>
        <end position="52"/>
    </location>
</feature>
<name>D5SWF0_PLAL2</name>
<reference evidence="2 3" key="1">
    <citation type="journal article" date="2010" name="Stand. Genomic Sci.">
        <title>Complete genome sequence of Planctomyces limnophilus type strain (Mu 290).</title>
        <authorList>
            <person name="Labutti K."/>
            <person name="Sikorski J."/>
            <person name="Schneider S."/>
            <person name="Nolan M."/>
            <person name="Lucas S."/>
            <person name="Glavina Del Rio T."/>
            <person name="Tice H."/>
            <person name="Cheng J.F."/>
            <person name="Goodwin L."/>
            <person name="Pitluck S."/>
            <person name="Liolios K."/>
            <person name="Ivanova N."/>
            <person name="Mavromatis K."/>
            <person name="Mikhailova N."/>
            <person name="Pati A."/>
            <person name="Chen A."/>
            <person name="Palaniappan K."/>
            <person name="Land M."/>
            <person name="Hauser L."/>
            <person name="Chang Y.J."/>
            <person name="Jeffries C.D."/>
            <person name="Tindall B.J."/>
            <person name="Rohde M."/>
            <person name="Goker M."/>
            <person name="Woyke T."/>
            <person name="Bristow J."/>
            <person name="Eisen J.A."/>
            <person name="Markowitz V."/>
            <person name="Hugenholtz P."/>
            <person name="Kyrpides N.C."/>
            <person name="Klenk H.P."/>
            <person name="Lapidus A."/>
        </authorList>
    </citation>
    <scope>NUCLEOTIDE SEQUENCE [LARGE SCALE GENOMIC DNA]</scope>
    <source>
        <strain evidence="3">ATCC 43296 / DSM 3776 / IFAM 1008 / 290</strain>
    </source>
</reference>
<dbReference type="EMBL" id="CP001744">
    <property type="protein sequence ID" value="ADG69543.1"/>
    <property type="molecule type" value="Genomic_DNA"/>
</dbReference>
<sequence>MESESLVSLIVKVGSLLLRVTQEKKSYSGRFLVLTFLIVPKTIYSVYAYLYLMVLNVVALLV</sequence>
<evidence type="ECO:0000313" key="2">
    <source>
        <dbReference type="EMBL" id="ADG69543.1"/>
    </source>
</evidence>
<dbReference type="KEGG" id="plm:Plim_3731"/>
<organism evidence="2 3">
    <name type="scientific">Planctopirus limnophila (strain ATCC 43296 / DSM 3776 / IFAM 1008 / Mu 290)</name>
    <name type="common">Planctomyces limnophilus</name>
    <dbReference type="NCBI Taxonomy" id="521674"/>
    <lineage>
        <taxon>Bacteria</taxon>
        <taxon>Pseudomonadati</taxon>
        <taxon>Planctomycetota</taxon>
        <taxon>Planctomycetia</taxon>
        <taxon>Planctomycetales</taxon>
        <taxon>Planctomycetaceae</taxon>
        <taxon>Planctopirus</taxon>
    </lineage>
</organism>
<accession>D5SWF0</accession>
<gene>
    <name evidence="2" type="ordered locus">Plim_3731</name>
</gene>
<evidence type="ECO:0000313" key="3">
    <source>
        <dbReference type="Proteomes" id="UP000002220"/>
    </source>
</evidence>
<keyword evidence="1" id="KW-1133">Transmembrane helix</keyword>
<dbReference type="HOGENOM" id="CLU_2900293_0_0_0"/>
<keyword evidence="3" id="KW-1185">Reference proteome</keyword>
<dbReference type="AlphaFoldDB" id="D5SWF0"/>
<proteinExistence type="predicted"/>
<evidence type="ECO:0000256" key="1">
    <source>
        <dbReference type="SAM" id="Phobius"/>
    </source>
</evidence>